<evidence type="ECO:0000313" key="2">
    <source>
        <dbReference type="EMBL" id="NJP35172.1"/>
    </source>
</evidence>
<comment type="caution">
    <text evidence="2">The sequence shown here is derived from an EMBL/GenBank/DDBJ whole genome shotgun (WGS) entry which is preliminary data.</text>
</comment>
<evidence type="ECO:0000259" key="1">
    <source>
        <dbReference type="Pfam" id="PF13408"/>
    </source>
</evidence>
<name>A0ABX0ZB80_9ACTN</name>
<accession>A0ABX0ZB80</accession>
<organism evidence="2 3">
    <name type="scientific">Micromonospora thermarum</name>
    <dbReference type="NCBI Taxonomy" id="2720024"/>
    <lineage>
        <taxon>Bacteria</taxon>
        <taxon>Bacillati</taxon>
        <taxon>Actinomycetota</taxon>
        <taxon>Actinomycetes</taxon>
        <taxon>Micromonosporales</taxon>
        <taxon>Micromonosporaceae</taxon>
        <taxon>Micromonospora</taxon>
    </lineage>
</organism>
<dbReference type="Pfam" id="PF13408">
    <property type="entry name" value="Zn_ribbon_recom"/>
    <property type="match status" value="1"/>
</dbReference>
<reference evidence="2 3" key="1">
    <citation type="submission" date="2020-03" db="EMBL/GenBank/DDBJ databases">
        <title>WGS of actinomycetes isolated from Thailand.</title>
        <authorList>
            <person name="Thawai C."/>
        </authorList>
    </citation>
    <scope>NUCLEOTIDE SEQUENCE [LARGE SCALE GENOMIC DNA]</scope>
    <source>
        <strain evidence="2 3">HSS6-12</strain>
    </source>
</reference>
<dbReference type="EMBL" id="JAATEO010000036">
    <property type="protein sequence ID" value="NJP35172.1"/>
    <property type="molecule type" value="Genomic_DNA"/>
</dbReference>
<dbReference type="RefSeq" id="WP_168003558.1">
    <property type="nucleotide sequence ID" value="NZ_JAATEO010000036.1"/>
</dbReference>
<protein>
    <recommendedName>
        <fullName evidence="1">Recombinase zinc beta ribbon domain-containing protein</fullName>
    </recommendedName>
</protein>
<keyword evidence="3" id="KW-1185">Reference proteome</keyword>
<evidence type="ECO:0000313" key="3">
    <source>
        <dbReference type="Proteomes" id="UP000783871"/>
    </source>
</evidence>
<proteinExistence type="predicted"/>
<dbReference type="InterPro" id="IPR025827">
    <property type="entry name" value="Zn_ribbon_recom_dom"/>
</dbReference>
<dbReference type="Proteomes" id="UP000783871">
    <property type="component" value="Unassembled WGS sequence"/>
</dbReference>
<gene>
    <name evidence="2" type="ORF">HCJ94_25135</name>
</gene>
<sequence length="231" mass="25607">MKPRASKRNYALSGLLHCGICQRRMIGSYNNDRNNYRCTYAAEYADANRIAHPRSVYVREDHILEQLDPWLARAFSPSRLTATVQAIADAQHDDVDQQAIKAARETLATCATRLDRYRAALDSGADPTVVSRWIADVQAEQVIAEANLRCLTGRRTMGPDEIHRVVEALGTIAAVLRDADPADKALIYRELGFTLTYRPTTRTVSAQAAPSGSCTRLCPRGDLNPHALYGH</sequence>
<feature type="domain" description="Recombinase zinc beta ribbon" evidence="1">
    <location>
        <begin position="12"/>
        <end position="65"/>
    </location>
</feature>